<keyword evidence="1" id="KW-1133">Transmembrane helix</keyword>
<protein>
    <recommendedName>
        <fullName evidence="4">GAP family protein</fullName>
    </recommendedName>
</protein>
<feature type="transmembrane region" description="Helical" evidence="1">
    <location>
        <begin position="126"/>
        <end position="152"/>
    </location>
</feature>
<keyword evidence="1" id="KW-0472">Membrane</keyword>
<evidence type="ECO:0000313" key="2">
    <source>
        <dbReference type="EMBL" id="AWB96689.1"/>
    </source>
</evidence>
<evidence type="ECO:0000256" key="1">
    <source>
        <dbReference type="SAM" id="Phobius"/>
    </source>
</evidence>
<organism evidence="2 3">
    <name type="scientific">Agromyces badenianii</name>
    <dbReference type="NCBI Taxonomy" id="2080742"/>
    <lineage>
        <taxon>Bacteria</taxon>
        <taxon>Bacillati</taxon>
        <taxon>Actinomycetota</taxon>
        <taxon>Actinomycetes</taxon>
        <taxon>Micrococcales</taxon>
        <taxon>Microbacteriaceae</taxon>
        <taxon>Agromyces</taxon>
    </lineage>
</organism>
<dbReference type="KEGG" id="agm:DCE93_00335"/>
<dbReference type="Proteomes" id="UP000244729">
    <property type="component" value="Chromosome"/>
</dbReference>
<feature type="transmembrane region" description="Helical" evidence="1">
    <location>
        <begin position="172"/>
        <end position="195"/>
    </location>
</feature>
<feature type="transmembrane region" description="Helical" evidence="1">
    <location>
        <begin position="84"/>
        <end position="105"/>
    </location>
</feature>
<feature type="transmembrane region" description="Helical" evidence="1">
    <location>
        <begin position="12"/>
        <end position="37"/>
    </location>
</feature>
<keyword evidence="3" id="KW-1185">Reference proteome</keyword>
<reference evidence="2 3" key="1">
    <citation type="submission" date="2018-04" db="EMBL/GenBank/DDBJ databases">
        <authorList>
            <person name="Li J."/>
        </authorList>
    </citation>
    <scope>NUCLEOTIDE SEQUENCE [LARGE SCALE GENOMIC DNA]</scope>
    <source>
        <strain evidence="3">30A</strain>
    </source>
</reference>
<dbReference type="InterPro" id="IPR021315">
    <property type="entry name" value="Gap/Sap"/>
</dbReference>
<name>A0A2S0WZ96_9MICO</name>
<dbReference type="EMBL" id="CP028913">
    <property type="protein sequence ID" value="AWB96689.1"/>
    <property type="molecule type" value="Genomic_DNA"/>
</dbReference>
<dbReference type="OrthoDB" id="7062264at2"/>
<evidence type="ECO:0000313" key="3">
    <source>
        <dbReference type="Proteomes" id="UP000244729"/>
    </source>
</evidence>
<accession>A0A2S0WZ96</accession>
<dbReference type="Pfam" id="PF11139">
    <property type="entry name" value="SfLAP"/>
    <property type="match status" value="1"/>
</dbReference>
<feature type="transmembrane region" description="Helical" evidence="1">
    <location>
        <begin position="215"/>
        <end position="235"/>
    </location>
</feature>
<dbReference type="AlphaFoldDB" id="A0A2S0WZ96"/>
<keyword evidence="1" id="KW-0812">Transmembrane</keyword>
<sequence>MSGAALTGPALLGTLALLALVDSTSFGTLLIPTWLLLAPGRLRPGRILIYLATVAGFYLAVGVVLLTIAATAVPQLMELSATPAFLWAQLVVGAALLVGSFFIGGKRKRSGPGRFARWRERAVTDVADEAGSVLPLMGLAVAAAAVEVASMLPYLIGIGLLSTSEYDAGTRLLVLVGYCVVMVLPALVLLGLRLVAARAMERPLASFGAWMEKNAAEATGWIVGILGFLLARAAAVELGLFEGVL</sequence>
<gene>
    <name evidence="2" type="ORF">DCE93_00335</name>
</gene>
<proteinExistence type="predicted"/>
<feature type="transmembrane region" description="Helical" evidence="1">
    <location>
        <begin position="49"/>
        <end position="72"/>
    </location>
</feature>
<evidence type="ECO:0008006" key="4">
    <source>
        <dbReference type="Google" id="ProtNLM"/>
    </source>
</evidence>